<gene>
    <name evidence="3" type="ORF">ACFSJH_11635</name>
</gene>
<reference evidence="4" key="1">
    <citation type="journal article" date="2019" name="Int. J. Syst. Evol. Microbiol.">
        <title>The Global Catalogue of Microorganisms (GCM) 10K type strain sequencing project: providing services to taxonomists for standard genome sequencing and annotation.</title>
        <authorList>
            <consortium name="The Broad Institute Genomics Platform"/>
            <consortium name="The Broad Institute Genome Sequencing Center for Infectious Disease"/>
            <person name="Wu L."/>
            <person name="Ma J."/>
        </authorList>
    </citation>
    <scope>NUCLEOTIDE SEQUENCE [LARGE SCALE GENOMIC DNA]</scope>
    <source>
        <strain evidence="4">GH52</strain>
    </source>
</reference>
<dbReference type="Pfam" id="PF04492">
    <property type="entry name" value="Phage_rep_O"/>
    <property type="match status" value="1"/>
</dbReference>
<feature type="region of interest" description="Disordered" evidence="1">
    <location>
        <begin position="285"/>
        <end position="328"/>
    </location>
</feature>
<dbReference type="InterPro" id="IPR006497">
    <property type="entry name" value="Phage_lambda_VrpO_N"/>
</dbReference>
<dbReference type="Gene3D" id="1.10.10.630">
    <property type="entry name" value="DnaD domain-like"/>
    <property type="match status" value="1"/>
</dbReference>
<feature type="compositionally biased region" description="Basic and acidic residues" evidence="1">
    <location>
        <begin position="285"/>
        <end position="307"/>
    </location>
</feature>
<proteinExistence type="predicted"/>
<dbReference type="EMBL" id="JBHUHO010000030">
    <property type="protein sequence ID" value="MFD2116373.1"/>
    <property type="molecule type" value="Genomic_DNA"/>
</dbReference>
<evidence type="ECO:0000256" key="1">
    <source>
        <dbReference type="SAM" id="MobiDB-lite"/>
    </source>
</evidence>
<comment type="caution">
    <text evidence="3">The sequence shown here is derived from an EMBL/GenBank/DDBJ whole genome shotgun (WGS) entry which is preliminary data.</text>
</comment>
<feature type="compositionally biased region" description="Basic and acidic residues" evidence="1">
    <location>
        <begin position="315"/>
        <end position="328"/>
    </location>
</feature>
<protein>
    <submittedName>
        <fullName evidence="3">Replication protein</fullName>
    </submittedName>
</protein>
<organism evidence="3 4">
    <name type="scientific">Paenibacillus yanchengensis</name>
    <dbReference type="NCBI Taxonomy" id="2035833"/>
    <lineage>
        <taxon>Bacteria</taxon>
        <taxon>Bacillati</taxon>
        <taxon>Bacillota</taxon>
        <taxon>Bacilli</taxon>
        <taxon>Bacillales</taxon>
        <taxon>Paenibacillaceae</taxon>
        <taxon>Paenibacillus</taxon>
    </lineage>
</organism>
<dbReference type="Proteomes" id="UP001597362">
    <property type="component" value="Unassembled WGS sequence"/>
</dbReference>
<keyword evidence="4" id="KW-1185">Reference proteome</keyword>
<evidence type="ECO:0000313" key="3">
    <source>
        <dbReference type="EMBL" id="MFD2116373.1"/>
    </source>
</evidence>
<sequence>MDSSVNPQPTDAHIRISHDFHRNLIRRKFTQRQRVIIDFILTLSWGCGKPSAIIPMLKHFELCGIRKGHIRKELTALVEANVLLWDESLNIFQINKHYDKWKVEHVDKFEPSNMNNLIALNLENKTQNLLKKVTEKGTELPKEEPKKVTKKVTWLLKRELSSYRKGNSSVTKKVTLTREYPCYIKRFQLSKTIIKAIIKKRTTTTTTTQPKSKHDYSYGNVWRAYQQNFVVGGKVTQFDVDEFSILFDDYGGDWLLQAMREAYRQGPDKRNMAYVHGVLKGYKERGGPDIQTEKKGTENARAPDQKTKQQQRSSRAAELRRLAEGGTT</sequence>
<feature type="domain" description="Bacteriophage lambda Replication protein O N-terminal" evidence="2">
    <location>
        <begin position="11"/>
        <end position="101"/>
    </location>
</feature>
<evidence type="ECO:0000313" key="4">
    <source>
        <dbReference type="Proteomes" id="UP001597362"/>
    </source>
</evidence>
<dbReference type="Gene3D" id="1.10.10.10">
    <property type="entry name" value="Winged helix-like DNA-binding domain superfamily/Winged helix DNA-binding domain"/>
    <property type="match status" value="1"/>
</dbReference>
<dbReference type="RefSeq" id="WP_377772473.1">
    <property type="nucleotide sequence ID" value="NZ_JBHUHO010000030.1"/>
</dbReference>
<name>A0ABW4YL34_9BACL</name>
<dbReference type="SUPFAM" id="SSF158499">
    <property type="entry name" value="DnaD domain-like"/>
    <property type="match status" value="1"/>
</dbReference>
<accession>A0ABW4YL34</accession>
<dbReference type="InterPro" id="IPR036388">
    <property type="entry name" value="WH-like_DNA-bd_sf"/>
</dbReference>
<dbReference type="InterPro" id="IPR034829">
    <property type="entry name" value="DnaD-like_sf"/>
</dbReference>
<evidence type="ECO:0000259" key="2">
    <source>
        <dbReference type="Pfam" id="PF04492"/>
    </source>
</evidence>